<feature type="repeat" description="ANK" evidence="7">
    <location>
        <begin position="72"/>
        <end position="104"/>
    </location>
</feature>
<evidence type="ECO:0000256" key="5">
    <source>
        <dbReference type="ARBA" id="ARBA00022777"/>
    </source>
</evidence>
<evidence type="ECO:0000256" key="6">
    <source>
        <dbReference type="ARBA" id="ARBA00022840"/>
    </source>
</evidence>
<dbReference type="Gene3D" id="1.25.40.20">
    <property type="entry name" value="Ankyrin repeat-containing domain"/>
    <property type="match status" value="1"/>
</dbReference>
<comment type="similarity">
    <text evidence="1">Belongs to the protein kinase superfamily. TKL Ser/Thr protein kinase family.</text>
</comment>
<dbReference type="PROSITE" id="PS50011">
    <property type="entry name" value="PROTEIN_KINASE_DOM"/>
    <property type="match status" value="1"/>
</dbReference>
<dbReference type="InterPro" id="IPR000719">
    <property type="entry name" value="Prot_kinase_dom"/>
</dbReference>
<keyword evidence="6 8" id="KW-0067">ATP-binding</keyword>
<dbReference type="InterPro" id="IPR051681">
    <property type="entry name" value="Ser/Thr_Kinases-Pseudokinases"/>
</dbReference>
<reference evidence="11 12" key="1">
    <citation type="journal article" date="2018" name="Plant J.">
        <title>Genome sequences of Chlorella sorokiniana UTEX 1602 and Micractinium conductrix SAG 241.80: implications to maltose excretion by a green alga.</title>
        <authorList>
            <person name="Arriola M.B."/>
            <person name="Velmurugan N."/>
            <person name="Zhang Y."/>
            <person name="Plunkett M.H."/>
            <person name="Hondzo H."/>
            <person name="Barney B.M."/>
        </authorList>
    </citation>
    <scope>NUCLEOTIDE SEQUENCE [LARGE SCALE GENOMIC DNA]</scope>
    <source>
        <strain evidence="12">UTEX 1602</strain>
    </source>
</reference>
<keyword evidence="3" id="KW-0808">Transferase</keyword>
<dbReference type="Gene3D" id="1.10.510.10">
    <property type="entry name" value="Transferase(Phosphotransferase) domain 1"/>
    <property type="match status" value="1"/>
</dbReference>
<keyword evidence="4 8" id="KW-0547">Nucleotide-binding</keyword>
<evidence type="ECO:0000256" key="2">
    <source>
        <dbReference type="ARBA" id="ARBA00022527"/>
    </source>
</evidence>
<keyword evidence="2" id="KW-0723">Serine/threonine-protein kinase</keyword>
<dbReference type="EMBL" id="LHPG02000006">
    <property type="protein sequence ID" value="PRW57671.1"/>
    <property type="molecule type" value="Genomic_DNA"/>
</dbReference>
<dbReference type="PANTHER" id="PTHR44329">
    <property type="entry name" value="SERINE/THREONINE-PROTEIN KINASE TNNI3K-RELATED"/>
    <property type="match status" value="1"/>
</dbReference>
<evidence type="ECO:0000256" key="4">
    <source>
        <dbReference type="ARBA" id="ARBA00022741"/>
    </source>
</evidence>
<dbReference type="OrthoDB" id="339325at2759"/>
<dbReference type="InterPro" id="IPR011009">
    <property type="entry name" value="Kinase-like_dom_sf"/>
</dbReference>
<dbReference type="Pfam" id="PF07714">
    <property type="entry name" value="PK_Tyr_Ser-Thr"/>
    <property type="match status" value="1"/>
</dbReference>
<dbReference type="PANTHER" id="PTHR44329:SF298">
    <property type="entry name" value="MIXED LINEAGE KINASE DOMAIN-LIKE PROTEIN"/>
    <property type="match status" value="1"/>
</dbReference>
<dbReference type="PROSITE" id="PS00108">
    <property type="entry name" value="PROTEIN_KINASE_ST"/>
    <property type="match status" value="1"/>
</dbReference>
<sequence>MGQGASAEAAPCQAAVRGDVAAVEQWLKAGGDPNAVHTSLKGTALQVAARGDHVECLELLLRNGADVNRATEEGTALHAAASRCCHRAVNLLLRWGANPAATNAAGMTAADLAANLGYANLAREILQKADDQEQLQGSAAGAAGSGGLGAAGAERAGSGSGEDGGSQGSTAAPLPLAAAGGSGPQSSQLLSEGSSDSVGQRPLGVLRSNASCMVDISPWEVKWEDLRKQGSIGEGAFGAVYKAVWHETQVAVKVVGELQRAQEMAGPEAQLLSSPTLQNLRLECGLMASMRHPNVVQFLGVCACPPAIVTEYCGRGSLTSVLQEGLKSPQKAAQLTWQRRLRMAIDAAKGMLYLHKRGIVHRDLKSPNLLVDSSWVVKVADFNLSKVTEGAALNPSSTMGNVNPRWLAPEILEEHPATCQSDVYAFGVTMWELMTWRLPWGDTQIWTIMGQIMSGNRPPVPEPAAFSKLPGPGPFPGLPAWIGLMQRCWHQDPGQRPDFAAIIAQLREMQALAAASQGGGAAPKQATGT</sequence>
<evidence type="ECO:0000256" key="9">
    <source>
        <dbReference type="SAM" id="MobiDB-lite"/>
    </source>
</evidence>
<organism evidence="11 12">
    <name type="scientific">Chlorella sorokiniana</name>
    <name type="common">Freshwater green alga</name>
    <dbReference type="NCBI Taxonomy" id="3076"/>
    <lineage>
        <taxon>Eukaryota</taxon>
        <taxon>Viridiplantae</taxon>
        <taxon>Chlorophyta</taxon>
        <taxon>core chlorophytes</taxon>
        <taxon>Trebouxiophyceae</taxon>
        <taxon>Chlorellales</taxon>
        <taxon>Chlorellaceae</taxon>
        <taxon>Chlorella clade</taxon>
        <taxon>Chlorella</taxon>
    </lineage>
</organism>
<dbReference type="Pfam" id="PF12796">
    <property type="entry name" value="Ank_2"/>
    <property type="match status" value="1"/>
</dbReference>
<evidence type="ECO:0000313" key="12">
    <source>
        <dbReference type="Proteomes" id="UP000239899"/>
    </source>
</evidence>
<dbReference type="GO" id="GO:0005524">
    <property type="term" value="F:ATP binding"/>
    <property type="evidence" value="ECO:0007669"/>
    <property type="project" value="UniProtKB-UniRule"/>
</dbReference>
<dbReference type="PROSITE" id="PS00107">
    <property type="entry name" value="PROTEIN_KINASE_ATP"/>
    <property type="match status" value="1"/>
</dbReference>
<dbReference type="PROSITE" id="PS50297">
    <property type="entry name" value="ANK_REP_REGION"/>
    <property type="match status" value="1"/>
</dbReference>
<evidence type="ECO:0000256" key="7">
    <source>
        <dbReference type="PROSITE-ProRule" id="PRU00023"/>
    </source>
</evidence>
<feature type="region of interest" description="Disordered" evidence="9">
    <location>
        <begin position="136"/>
        <end position="201"/>
    </location>
</feature>
<dbReference type="InterPro" id="IPR001245">
    <property type="entry name" value="Ser-Thr/Tyr_kinase_cat_dom"/>
</dbReference>
<proteinExistence type="inferred from homology"/>
<dbReference type="PIRSF" id="PIRSF000654">
    <property type="entry name" value="Integrin-linked_kinase"/>
    <property type="match status" value="1"/>
</dbReference>
<dbReference type="Proteomes" id="UP000239899">
    <property type="component" value="Unassembled WGS sequence"/>
</dbReference>
<dbReference type="STRING" id="3076.A0A2P6TUD3"/>
<dbReference type="InterPro" id="IPR017441">
    <property type="entry name" value="Protein_kinase_ATP_BS"/>
</dbReference>
<evidence type="ECO:0000256" key="8">
    <source>
        <dbReference type="PROSITE-ProRule" id="PRU10141"/>
    </source>
</evidence>
<evidence type="ECO:0000259" key="10">
    <source>
        <dbReference type="PROSITE" id="PS50011"/>
    </source>
</evidence>
<feature type="domain" description="Protein kinase" evidence="10">
    <location>
        <begin position="226"/>
        <end position="512"/>
    </location>
</feature>
<dbReference type="InterPro" id="IPR002110">
    <property type="entry name" value="Ankyrin_rpt"/>
</dbReference>
<keyword evidence="12" id="KW-1185">Reference proteome</keyword>
<protein>
    <submittedName>
        <fullName evidence="11">Serine threonine-kinase CTR1</fullName>
    </submittedName>
</protein>
<dbReference type="AlphaFoldDB" id="A0A2P6TUD3"/>
<dbReference type="GO" id="GO:0004674">
    <property type="term" value="F:protein serine/threonine kinase activity"/>
    <property type="evidence" value="ECO:0007669"/>
    <property type="project" value="UniProtKB-KW"/>
</dbReference>
<name>A0A2P6TUD3_CHLSO</name>
<feature type="repeat" description="ANK" evidence="7">
    <location>
        <begin position="40"/>
        <end position="72"/>
    </location>
</feature>
<feature type="compositionally biased region" description="Low complexity" evidence="9">
    <location>
        <begin position="168"/>
        <end position="195"/>
    </location>
</feature>
<dbReference type="Gene3D" id="3.30.200.20">
    <property type="entry name" value="Phosphorylase Kinase, domain 1"/>
    <property type="match status" value="1"/>
</dbReference>
<gene>
    <name evidence="11" type="ORF">C2E21_3754</name>
</gene>
<dbReference type="SUPFAM" id="SSF48403">
    <property type="entry name" value="Ankyrin repeat"/>
    <property type="match status" value="1"/>
</dbReference>
<feature type="compositionally biased region" description="Gly residues" evidence="9">
    <location>
        <begin position="158"/>
        <end position="167"/>
    </location>
</feature>
<dbReference type="SMART" id="SM00220">
    <property type="entry name" value="S_TKc"/>
    <property type="match status" value="1"/>
</dbReference>
<evidence type="ECO:0000256" key="1">
    <source>
        <dbReference type="ARBA" id="ARBA00005843"/>
    </source>
</evidence>
<keyword evidence="5" id="KW-0418">Kinase</keyword>
<comment type="caution">
    <text evidence="11">The sequence shown here is derived from an EMBL/GenBank/DDBJ whole genome shotgun (WGS) entry which is preliminary data.</text>
</comment>
<accession>A0A2P6TUD3</accession>
<dbReference type="CDD" id="cd13999">
    <property type="entry name" value="STKc_MAP3K-like"/>
    <property type="match status" value="1"/>
</dbReference>
<dbReference type="InterPro" id="IPR008271">
    <property type="entry name" value="Ser/Thr_kinase_AS"/>
</dbReference>
<keyword evidence="7" id="KW-0040">ANK repeat</keyword>
<evidence type="ECO:0000313" key="11">
    <source>
        <dbReference type="EMBL" id="PRW57671.1"/>
    </source>
</evidence>
<feature type="binding site" evidence="8">
    <location>
        <position position="253"/>
    </location>
    <ligand>
        <name>ATP</name>
        <dbReference type="ChEBI" id="CHEBI:30616"/>
    </ligand>
</feature>
<evidence type="ECO:0000256" key="3">
    <source>
        <dbReference type="ARBA" id="ARBA00022679"/>
    </source>
</evidence>
<dbReference type="PRINTS" id="PR00109">
    <property type="entry name" value="TYRKINASE"/>
</dbReference>
<dbReference type="PROSITE" id="PS50088">
    <property type="entry name" value="ANK_REPEAT"/>
    <property type="match status" value="2"/>
</dbReference>
<dbReference type="SMART" id="SM00248">
    <property type="entry name" value="ANK"/>
    <property type="match status" value="3"/>
</dbReference>
<dbReference type="SUPFAM" id="SSF56112">
    <property type="entry name" value="Protein kinase-like (PK-like)"/>
    <property type="match status" value="1"/>
</dbReference>
<dbReference type="InterPro" id="IPR036770">
    <property type="entry name" value="Ankyrin_rpt-contain_sf"/>
</dbReference>